<evidence type="ECO:0000313" key="10">
    <source>
        <dbReference type="EMBL" id="XBN40785.1"/>
    </source>
</evidence>
<dbReference type="Gene3D" id="3.40.190.10">
    <property type="entry name" value="Periplasmic binding protein-like II"/>
    <property type="match status" value="2"/>
</dbReference>
<evidence type="ECO:0000256" key="2">
    <source>
        <dbReference type="ARBA" id="ARBA00022448"/>
    </source>
</evidence>
<dbReference type="RefSeq" id="WP_126329070.1">
    <property type="nucleotide sequence ID" value="NZ_CP126604.1"/>
</dbReference>
<evidence type="ECO:0000256" key="1">
    <source>
        <dbReference type="ARBA" id="ARBA00008520"/>
    </source>
</evidence>
<dbReference type="PANTHER" id="PTHR30006">
    <property type="entry name" value="THIAMINE-BINDING PERIPLASMIC PROTEIN-RELATED"/>
    <property type="match status" value="1"/>
</dbReference>
<sequence>MNSRLLSCFSLALLSSSLFLSTQAVAADNNEGIVVYNAQHENLVKSWVDGFTKDTGIKVTLRNGDDSELGNQLVQEGSASPADVFLTENSPSMVLVDNANLFAPLDADTLKQVPAEYRPAHGRWIGIAARSTVFVYNPAKLSEQQLPKSLMDLAKPEWKGRWAASPSGADFQAIVSAMLALKGEKATLEWLKAMKANFVAYKGNSTVMKAVNAGQIDGGVIYHYYRFVDQSKTGENSKNTQLYYFKHQDPGAFVSLSGGGVLASSKHKAQAQAFIKYITGKEGQESLRTNNAFEYAVGVNAASNPKLVPLKDLDAPKVEPSTLNSKKVIELMTQAGLL</sequence>
<dbReference type="PANTHER" id="PTHR30006:SF15">
    <property type="entry name" value="IRON-UTILIZATION PERIPLASMIC PROTEIN"/>
    <property type="match status" value="1"/>
</dbReference>
<dbReference type="EMBL" id="CP126604">
    <property type="protein sequence ID" value="XBN40785.1"/>
    <property type="molecule type" value="Genomic_DNA"/>
</dbReference>
<dbReference type="PIRSF" id="PIRSF002825">
    <property type="entry name" value="CfbpA"/>
    <property type="match status" value="1"/>
</dbReference>
<feature type="chain" id="PRO_5043638704" evidence="9">
    <location>
        <begin position="27"/>
        <end position="338"/>
    </location>
</feature>
<organism evidence="10 11">
    <name type="scientific">Enterobacter dykesii</name>
    <dbReference type="NCBI Taxonomy" id="2797506"/>
    <lineage>
        <taxon>Bacteria</taxon>
        <taxon>Pseudomonadati</taxon>
        <taxon>Pseudomonadota</taxon>
        <taxon>Gammaproteobacteria</taxon>
        <taxon>Enterobacterales</taxon>
        <taxon>Enterobacteriaceae</taxon>
        <taxon>Enterobacter</taxon>
    </lineage>
</organism>
<dbReference type="KEGG" id="edy:F0320_05065"/>
<protein>
    <submittedName>
        <fullName evidence="10">Iron ABC transporter substrate-binding protein</fullName>
    </submittedName>
</protein>
<evidence type="ECO:0000256" key="4">
    <source>
        <dbReference type="ARBA" id="ARBA00022723"/>
    </source>
</evidence>
<feature type="binding site" evidence="8">
    <location>
        <position position="88"/>
    </location>
    <ligand>
        <name>Fe cation</name>
        <dbReference type="ChEBI" id="CHEBI:24875"/>
    </ligand>
</feature>
<keyword evidence="5 9" id="KW-0732">Signal</keyword>
<name>A0AAU7J4B6_9ENTR</name>
<keyword evidence="11" id="KW-1185">Reference proteome</keyword>
<evidence type="ECO:0000256" key="9">
    <source>
        <dbReference type="SAM" id="SignalP"/>
    </source>
</evidence>
<dbReference type="CDD" id="cd13543">
    <property type="entry name" value="PBP2_Fbp"/>
    <property type="match status" value="1"/>
</dbReference>
<evidence type="ECO:0000313" key="11">
    <source>
        <dbReference type="Proteomes" id="UP000323234"/>
    </source>
</evidence>
<comment type="similarity">
    <text evidence="1">Belongs to the bacterial solute-binding protein 1 family.</text>
</comment>
<gene>
    <name evidence="10" type="ORF">F0320_05065</name>
</gene>
<keyword evidence="7" id="KW-0406">Ion transport</keyword>
<keyword evidence="4 8" id="KW-0479">Metal-binding</keyword>
<dbReference type="PROSITE" id="PS01037">
    <property type="entry name" value="SBP_BACTERIAL_1"/>
    <property type="match status" value="1"/>
</dbReference>
<dbReference type="GO" id="GO:0006826">
    <property type="term" value="P:iron ion transport"/>
    <property type="evidence" value="ECO:0007669"/>
    <property type="project" value="UniProtKB-KW"/>
</dbReference>
<dbReference type="InterPro" id="IPR026045">
    <property type="entry name" value="Ferric-bd"/>
</dbReference>
<evidence type="ECO:0000256" key="6">
    <source>
        <dbReference type="ARBA" id="ARBA00023004"/>
    </source>
</evidence>
<dbReference type="Proteomes" id="UP000323234">
    <property type="component" value="Chromosome"/>
</dbReference>
<keyword evidence="2" id="KW-0813">Transport</keyword>
<evidence type="ECO:0000256" key="3">
    <source>
        <dbReference type="ARBA" id="ARBA00022496"/>
    </source>
</evidence>
<dbReference type="SUPFAM" id="SSF53850">
    <property type="entry name" value="Periplasmic binding protein-like II"/>
    <property type="match status" value="1"/>
</dbReference>
<feature type="signal peptide" evidence="9">
    <location>
        <begin position="1"/>
        <end position="26"/>
    </location>
</feature>
<evidence type="ECO:0000256" key="7">
    <source>
        <dbReference type="ARBA" id="ARBA00023065"/>
    </source>
</evidence>
<evidence type="ECO:0000256" key="5">
    <source>
        <dbReference type="ARBA" id="ARBA00022729"/>
    </source>
</evidence>
<keyword evidence="3" id="KW-0410">Iron transport</keyword>
<proteinExistence type="inferred from homology"/>
<evidence type="ECO:0000256" key="8">
    <source>
        <dbReference type="PIRSR" id="PIRSR002825-1"/>
    </source>
</evidence>
<dbReference type="InterPro" id="IPR006061">
    <property type="entry name" value="SBP_1_CS"/>
</dbReference>
<feature type="binding site" evidence="8">
    <location>
        <position position="40"/>
    </location>
    <ligand>
        <name>Fe cation</name>
        <dbReference type="ChEBI" id="CHEBI:24875"/>
    </ligand>
</feature>
<dbReference type="Pfam" id="PF13343">
    <property type="entry name" value="SBP_bac_6"/>
    <property type="match status" value="1"/>
</dbReference>
<dbReference type="GO" id="GO:0030288">
    <property type="term" value="C:outer membrane-bounded periplasmic space"/>
    <property type="evidence" value="ECO:0007669"/>
    <property type="project" value="TreeGrafter"/>
</dbReference>
<feature type="binding site" evidence="8">
    <location>
        <position position="225"/>
    </location>
    <ligand>
        <name>Fe cation</name>
        <dbReference type="ChEBI" id="CHEBI:24875"/>
    </ligand>
</feature>
<keyword evidence="6 8" id="KW-0408">Iron</keyword>
<accession>A0AAU7J4B6</accession>
<dbReference type="GO" id="GO:0046872">
    <property type="term" value="F:metal ion binding"/>
    <property type="evidence" value="ECO:0007669"/>
    <property type="project" value="UniProtKB-KW"/>
</dbReference>
<dbReference type="AlphaFoldDB" id="A0AAU7J4B6"/>
<feature type="binding site" evidence="8">
    <location>
        <position position="224"/>
    </location>
    <ligand>
        <name>Fe cation</name>
        <dbReference type="ChEBI" id="CHEBI:24875"/>
    </ligand>
</feature>
<dbReference type="GO" id="GO:0055085">
    <property type="term" value="P:transmembrane transport"/>
    <property type="evidence" value="ECO:0007669"/>
    <property type="project" value="InterPro"/>
</dbReference>
<reference evidence="10" key="1">
    <citation type="submission" date="2023-05" db="EMBL/GenBank/DDBJ databases">
        <title>Complete genome sequence data from fresh produce 2nd batch.</title>
        <authorList>
            <person name="Stein M."/>
            <person name="Cho G.-S."/>
            <person name="Brinks E."/>
            <person name="Franz C.M.A.P."/>
        </authorList>
    </citation>
    <scope>NUCLEOTIDE SEQUENCE [LARGE SCALE GENOMIC DNA]</scope>
    <source>
        <strain evidence="10">E1</strain>
    </source>
</reference>